<keyword evidence="2" id="KW-1185">Reference proteome</keyword>
<sequence length="188" mass="18990">MSELHNAPARSHHRSKAILAIAAGTALLIGGTGTYALWSTSETLTAGPIETGDLDLALGTGVWSLDGLVTAPATVADPAAVRIVPGDVLTLTQPLDVTLVGDTIAADLSVVVNEIVPPALASYITVDFASADLGAATGPNAFRITPADAGTIATTVTLTFSQTTPDRVATNTTVDLTAIAFQLNQAAS</sequence>
<dbReference type="Proteomes" id="UP000276888">
    <property type="component" value="Chromosome"/>
</dbReference>
<name>A0A3S9WC71_9MICO</name>
<dbReference type="EMBL" id="CP031423">
    <property type="protein sequence ID" value="AZS37636.1"/>
    <property type="molecule type" value="Genomic_DNA"/>
</dbReference>
<organism evidence="1 2">
    <name type="scientific">Microbacterium lemovicicum</name>
    <dbReference type="NCBI Taxonomy" id="1072463"/>
    <lineage>
        <taxon>Bacteria</taxon>
        <taxon>Bacillati</taxon>
        <taxon>Actinomycetota</taxon>
        <taxon>Actinomycetes</taxon>
        <taxon>Micrococcales</taxon>
        <taxon>Microbacteriaceae</taxon>
        <taxon>Microbacterium</taxon>
    </lineage>
</organism>
<proteinExistence type="predicted"/>
<accession>A0A3S9WC71</accession>
<evidence type="ECO:0000313" key="1">
    <source>
        <dbReference type="EMBL" id="AZS37636.1"/>
    </source>
</evidence>
<dbReference type="InterPro" id="IPR024006">
    <property type="entry name" value="Alt_signal_exp_actinobact"/>
</dbReference>
<dbReference type="RefSeq" id="WP_164734639.1">
    <property type="nucleotide sequence ID" value="NZ_CP031423.1"/>
</dbReference>
<dbReference type="KEGG" id="mlv:CVS47_02277"/>
<reference evidence="1 2" key="1">
    <citation type="submission" date="2018-08" db="EMBL/GenBank/DDBJ databases">
        <title>Microbacterium lemovicicum sp. nov., a bacterium isolated from a natural uranium-rich soil.</title>
        <authorList>
            <person name="ORTET P."/>
        </authorList>
    </citation>
    <scope>NUCLEOTIDE SEQUENCE [LARGE SCALE GENOMIC DNA]</scope>
    <source>
        <strain evidence="1 2">Viu22</strain>
    </source>
</reference>
<dbReference type="InterPro" id="IPR023833">
    <property type="entry name" value="Signal_pept_SipW-depend-type"/>
</dbReference>
<protein>
    <recommendedName>
        <fullName evidence="3">Alternate-type signal peptide domain-containing protein</fullName>
    </recommendedName>
</protein>
<dbReference type="NCBIfam" id="TIGR04089">
    <property type="entry name" value="exp_by_SipW_III"/>
    <property type="match status" value="1"/>
</dbReference>
<evidence type="ECO:0000313" key="2">
    <source>
        <dbReference type="Proteomes" id="UP000276888"/>
    </source>
</evidence>
<gene>
    <name evidence="1" type="ORF">CVS47_02277</name>
</gene>
<evidence type="ECO:0008006" key="3">
    <source>
        <dbReference type="Google" id="ProtNLM"/>
    </source>
</evidence>
<dbReference type="AlphaFoldDB" id="A0A3S9WC71"/>
<dbReference type="NCBIfam" id="TIGR04088">
    <property type="entry name" value="cognate_SipW"/>
    <property type="match status" value="1"/>
</dbReference>